<comment type="caution">
    <text evidence="3">The sequence shown here is derived from an EMBL/GenBank/DDBJ whole genome shotgun (WGS) entry which is preliminary data.</text>
</comment>
<dbReference type="OrthoDB" id="5092546at2759"/>
<evidence type="ECO:0000256" key="2">
    <source>
        <dbReference type="SAM" id="MobiDB-lite"/>
    </source>
</evidence>
<evidence type="ECO:0000313" key="3">
    <source>
        <dbReference type="EMBL" id="KAH6883862.1"/>
    </source>
</evidence>
<keyword evidence="1" id="KW-0175">Coiled coil</keyword>
<keyword evidence="4" id="KW-1185">Reference proteome</keyword>
<dbReference type="EMBL" id="JAGPYM010000022">
    <property type="protein sequence ID" value="KAH6883862.1"/>
    <property type="molecule type" value="Genomic_DNA"/>
</dbReference>
<sequence length="402" mass="45506">MTMNLNNGSSQILAPVSNRAAPSMRNPDSLSLSDAHAPAQSERERASPVGENGTEMLHAAVSEFIRPTALDTLDRDLWAAGQSITASRRERMAIYRALDDATAARASLERSAAASWKKYDRAKLEYHQLFGHYKTLYEQHESLKKRHDHVCGNLTKAIEDQRRLQATSITLEDDRALKEALELELQQSKDELATLEDWKCQELQSRDNTIDKLQGDIQMKDAQLSHFAEKLESLEQQQNQIFMESIEDCEIKDAEISRLQTESATHGQALDQQRDQVVALSSELESAQLFIQALQKLQNEMEETHSQALQHLQYENDNLKESLEVTRSNGQIETNDQVVSTQAETELELLRNDHTSLMQQLETVKKTLLARFSGLHDNLDNLSSVLGENGEQKKGKKRKVTK</sequence>
<protein>
    <submittedName>
        <fullName evidence="3">Uncharacterized protein</fullName>
    </submittedName>
</protein>
<dbReference type="Proteomes" id="UP000777438">
    <property type="component" value="Unassembled WGS sequence"/>
</dbReference>
<feature type="region of interest" description="Disordered" evidence="2">
    <location>
        <begin position="1"/>
        <end position="52"/>
    </location>
</feature>
<accession>A0A9P8VY79</accession>
<gene>
    <name evidence="3" type="ORF">B0T10DRAFT_564910</name>
</gene>
<organism evidence="3 4">
    <name type="scientific">Thelonectria olida</name>
    <dbReference type="NCBI Taxonomy" id="1576542"/>
    <lineage>
        <taxon>Eukaryota</taxon>
        <taxon>Fungi</taxon>
        <taxon>Dikarya</taxon>
        <taxon>Ascomycota</taxon>
        <taxon>Pezizomycotina</taxon>
        <taxon>Sordariomycetes</taxon>
        <taxon>Hypocreomycetidae</taxon>
        <taxon>Hypocreales</taxon>
        <taxon>Nectriaceae</taxon>
        <taxon>Thelonectria</taxon>
    </lineage>
</organism>
<feature type="coiled-coil region" evidence="1">
    <location>
        <begin position="287"/>
        <end position="367"/>
    </location>
</feature>
<dbReference type="AlphaFoldDB" id="A0A9P8VY79"/>
<proteinExistence type="predicted"/>
<feature type="coiled-coil region" evidence="1">
    <location>
        <begin position="171"/>
        <end position="237"/>
    </location>
</feature>
<feature type="compositionally biased region" description="Polar residues" evidence="2">
    <location>
        <begin position="1"/>
        <end position="12"/>
    </location>
</feature>
<evidence type="ECO:0000256" key="1">
    <source>
        <dbReference type="SAM" id="Coils"/>
    </source>
</evidence>
<feature type="region of interest" description="Disordered" evidence="2">
    <location>
        <begin position="380"/>
        <end position="402"/>
    </location>
</feature>
<evidence type="ECO:0000313" key="4">
    <source>
        <dbReference type="Proteomes" id="UP000777438"/>
    </source>
</evidence>
<reference evidence="3 4" key="1">
    <citation type="journal article" date="2021" name="Nat. Commun.">
        <title>Genetic determinants of endophytism in the Arabidopsis root mycobiome.</title>
        <authorList>
            <person name="Mesny F."/>
            <person name="Miyauchi S."/>
            <person name="Thiergart T."/>
            <person name="Pickel B."/>
            <person name="Atanasova L."/>
            <person name="Karlsson M."/>
            <person name="Huettel B."/>
            <person name="Barry K.W."/>
            <person name="Haridas S."/>
            <person name="Chen C."/>
            <person name="Bauer D."/>
            <person name="Andreopoulos W."/>
            <person name="Pangilinan J."/>
            <person name="LaButti K."/>
            <person name="Riley R."/>
            <person name="Lipzen A."/>
            <person name="Clum A."/>
            <person name="Drula E."/>
            <person name="Henrissat B."/>
            <person name="Kohler A."/>
            <person name="Grigoriev I.V."/>
            <person name="Martin F.M."/>
            <person name="Hacquard S."/>
        </authorList>
    </citation>
    <scope>NUCLEOTIDE SEQUENCE [LARGE SCALE GENOMIC DNA]</scope>
    <source>
        <strain evidence="3 4">MPI-CAGE-CH-0241</strain>
    </source>
</reference>
<name>A0A9P8VY79_9HYPO</name>